<name>A0A635RBR2_SALET</name>
<gene>
    <name evidence="1" type="ORF">CB695_22510</name>
</gene>
<sequence length="103" mass="11451">MMESKITNTSAPENIVNYILSGGLLEDNKETCDKLVSQLLPIRSEYCEVVILGSEYCVRSYCRRFEALRVPRTLGGVILLVSNFHSAHVRVATWIANGGDNGF</sequence>
<accession>A0A635RBR2</accession>
<dbReference type="EMBL" id="AAMIYH010000027">
    <property type="protein sequence ID" value="EDH8304240.1"/>
    <property type="molecule type" value="Genomic_DNA"/>
</dbReference>
<evidence type="ECO:0000313" key="1">
    <source>
        <dbReference type="EMBL" id="EDH8304240.1"/>
    </source>
</evidence>
<comment type="caution">
    <text evidence="1">The sequence shown here is derived from an EMBL/GenBank/DDBJ whole genome shotgun (WGS) entry which is preliminary data.</text>
</comment>
<organism evidence="1">
    <name type="scientific">Salmonella enterica subsp. enterica serovar Chester</name>
    <dbReference type="NCBI Taxonomy" id="149386"/>
    <lineage>
        <taxon>Bacteria</taxon>
        <taxon>Pseudomonadati</taxon>
        <taxon>Pseudomonadota</taxon>
        <taxon>Gammaproteobacteria</taxon>
        <taxon>Enterobacterales</taxon>
        <taxon>Enterobacteriaceae</taxon>
        <taxon>Salmonella</taxon>
    </lineage>
</organism>
<proteinExistence type="predicted"/>
<dbReference type="AlphaFoldDB" id="A0A635RBR2"/>
<protein>
    <submittedName>
        <fullName evidence="1">Uncharacterized protein</fullName>
    </submittedName>
</protein>
<reference evidence="1" key="1">
    <citation type="submission" date="2018-07" db="EMBL/GenBank/DDBJ databases">
        <authorList>
            <person name="Ashton P.M."/>
            <person name="Dallman T."/>
            <person name="Nair S."/>
            <person name="De Pinna E."/>
            <person name="Peters T."/>
            <person name="Grant K."/>
        </authorList>
    </citation>
    <scope>NUCLEOTIDE SEQUENCE</scope>
    <source>
        <strain evidence="1">368335</strain>
    </source>
</reference>